<dbReference type="Proteomes" id="UP000218811">
    <property type="component" value="Unassembled WGS sequence"/>
</dbReference>
<protein>
    <recommendedName>
        <fullName evidence="2">NACHT domain-containing protein</fullName>
    </recommendedName>
</protein>
<dbReference type="STRING" id="742152.A0A2H3JVC8"/>
<evidence type="ECO:0000313" key="3">
    <source>
        <dbReference type="EMBL" id="PCH41788.1"/>
    </source>
</evidence>
<dbReference type="InterPro" id="IPR007111">
    <property type="entry name" value="NACHT_NTPase"/>
</dbReference>
<name>A0A2H3JVC8_WOLCO</name>
<evidence type="ECO:0000313" key="4">
    <source>
        <dbReference type="Proteomes" id="UP000218811"/>
    </source>
</evidence>
<dbReference type="EMBL" id="KB468113">
    <property type="protein sequence ID" value="PCH41788.1"/>
    <property type="molecule type" value="Genomic_DNA"/>
</dbReference>
<evidence type="ECO:0000259" key="2">
    <source>
        <dbReference type="PROSITE" id="PS50837"/>
    </source>
</evidence>
<dbReference type="InterPro" id="IPR056884">
    <property type="entry name" value="NPHP3-like_N"/>
</dbReference>
<gene>
    <name evidence="3" type="ORF">WOLCODRAFT_50892</name>
</gene>
<dbReference type="Pfam" id="PF24883">
    <property type="entry name" value="NPHP3_N"/>
    <property type="match status" value="1"/>
</dbReference>
<feature type="domain" description="NACHT" evidence="2">
    <location>
        <begin position="44"/>
        <end position="193"/>
    </location>
</feature>
<dbReference type="Gene3D" id="3.40.50.300">
    <property type="entry name" value="P-loop containing nucleotide triphosphate hydrolases"/>
    <property type="match status" value="1"/>
</dbReference>
<keyword evidence="4" id="KW-1185">Reference proteome</keyword>
<evidence type="ECO:0000256" key="1">
    <source>
        <dbReference type="ARBA" id="ARBA00022737"/>
    </source>
</evidence>
<dbReference type="PROSITE" id="PS50837">
    <property type="entry name" value="NACHT"/>
    <property type="match status" value="1"/>
</dbReference>
<feature type="non-terminal residue" evidence="3">
    <location>
        <position position="1"/>
    </location>
</feature>
<dbReference type="InterPro" id="IPR027417">
    <property type="entry name" value="P-loop_NTPase"/>
</dbReference>
<dbReference type="AlphaFoldDB" id="A0A2H3JVC8"/>
<dbReference type="OMA" id="TMYNTIT"/>
<dbReference type="PANTHER" id="PTHR10039:SF14">
    <property type="entry name" value="NACHT DOMAIN-CONTAINING PROTEIN"/>
    <property type="match status" value="1"/>
</dbReference>
<sequence length="404" mass="45785">LPFQNDAKFTSPLHQPQSGFLEGTQTHLLATLESWAADSSSRASLLLLSGAGGTGKSTVAYEFAKRLEKQGRLGASFFFSGTHEYLNSTTYVFPTIAYQLACSQPNLRPVITEASHGFTIRDHPDDLERQLDDLIIYPLTAISNYHHPIVVVMDGLDECTDPMLDRISQMLHTLLRKLCELQFPLRFFITTRPELHVQSILTSAEFRANAETIRIQDITPAAMDDDIRRYFAVNLAALPISDRLFSAKPHLVDALTKRAEGLWLYAHTVVRLLRDYPHSCSDIVDCLLPDPPETETLRLPELDQLYTTALEKAFPQYFFDFRRRNKDVVKDVLAAVSLSFDSISPQTIERLFEIPLNTTRSVVDRLQSILSCSEENDKAVRPLHGSLSEFLRDTERCRNTNFHI</sequence>
<accession>A0A2H3JVC8</accession>
<organism evidence="3 4">
    <name type="scientific">Wolfiporia cocos (strain MD-104)</name>
    <name type="common">Brown rot fungus</name>
    <dbReference type="NCBI Taxonomy" id="742152"/>
    <lineage>
        <taxon>Eukaryota</taxon>
        <taxon>Fungi</taxon>
        <taxon>Dikarya</taxon>
        <taxon>Basidiomycota</taxon>
        <taxon>Agaricomycotina</taxon>
        <taxon>Agaricomycetes</taxon>
        <taxon>Polyporales</taxon>
        <taxon>Phaeolaceae</taxon>
        <taxon>Wolfiporia</taxon>
    </lineage>
</organism>
<reference evidence="3 4" key="1">
    <citation type="journal article" date="2012" name="Science">
        <title>The Paleozoic origin of enzymatic lignin decomposition reconstructed from 31 fungal genomes.</title>
        <authorList>
            <person name="Floudas D."/>
            <person name="Binder M."/>
            <person name="Riley R."/>
            <person name="Barry K."/>
            <person name="Blanchette R.A."/>
            <person name="Henrissat B."/>
            <person name="Martinez A.T."/>
            <person name="Otillar R."/>
            <person name="Spatafora J.W."/>
            <person name="Yadav J.S."/>
            <person name="Aerts A."/>
            <person name="Benoit I."/>
            <person name="Boyd A."/>
            <person name="Carlson A."/>
            <person name="Copeland A."/>
            <person name="Coutinho P.M."/>
            <person name="de Vries R.P."/>
            <person name="Ferreira P."/>
            <person name="Findley K."/>
            <person name="Foster B."/>
            <person name="Gaskell J."/>
            <person name="Glotzer D."/>
            <person name="Gorecki P."/>
            <person name="Heitman J."/>
            <person name="Hesse C."/>
            <person name="Hori C."/>
            <person name="Igarashi K."/>
            <person name="Jurgens J.A."/>
            <person name="Kallen N."/>
            <person name="Kersten P."/>
            <person name="Kohler A."/>
            <person name="Kuees U."/>
            <person name="Kumar T.K.A."/>
            <person name="Kuo A."/>
            <person name="LaButti K."/>
            <person name="Larrondo L.F."/>
            <person name="Lindquist E."/>
            <person name="Ling A."/>
            <person name="Lombard V."/>
            <person name="Lucas S."/>
            <person name="Lundell T."/>
            <person name="Martin R."/>
            <person name="McLaughlin D.J."/>
            <person name="Morgenstern I."/>
            <person name="Morin E."/>
            <person name="Murat C."/>
            <person name="Nagy L.G."/>
            <person name="Nolan M."/>
            <person name="Ohm R.A."/>
            <person name="Patyshakuliyeva A."/>
            <person name="Rokas A."/>
            <person name="Ruiz-Duenas F.J."/>
            <person name="Sabat G."/>
            <person name="Salamov A."/>
            <person name="Samejima M."/>
            <person name="Schmutz J."/>
            <person name="Slot J.C."/>
            <person name="St John F."/>
            <person name="Stenlid J."/>
            <person name="Sun H."/>
            <person name="Sun S."/>
            <person name="Syed K."/>
            <person name="Tsang A."/>
            <person name="Wiebenga A."/>
            <person name="Young D."/>
            <person name="Pisabarro A."/>
            <person name="Eastwood D.C."/>
            <person name="Martin F."/>
            <person name="Cullen D."/>
            <person name="Grigoriev I.V."/>
            <person name="Hibbett D.S."/>
        </authorList>
    </citation>
    <scope>NUCLEOTIDE SEQUENCE [LARGE SCALE GENOMIC DNA]</scope>
    <source>
        <strain evidence="3 4">MD-104</strain>
    </source>
</reference>
<keyword evidence="1" id="KW-0677">Repeat</keyword>
<dbReference type="PANTHER" id="PTHR10039">
    <property type="entry name" value="AMELOGENIN"/>
    <property type="match status" value="1"/>
</dbReference>
<dbReference type="OrthoDB" id="4760524at2759"/>
<proteinExistence type="predicted"/>
<dbReference type="SUPFAM" id="SSF52540">
    <property type="entry name" value="P-loop containing nucleoside triphosphate hydrolases"/>
    <property type="match status" value="1"/>
</dbReference>
<feature type="non-terminal residue" evidence="3">
    <location>
        <position position="404"/>
    </location>
</feature>